<evidence type="ECO:0000313" key="2">
    <source>
        <dbReference type="EMBL" id="ODQ77195.1"/>
    </source>
</evidence>
<dbReference type="InterPro" id="IPR001900">
    <property type="entry name" value="RNase_II/R"/>
</dbReference>
<name>A0A1E3QHM1_9ASCO</name>
<protein>
    <recommendedName>
        <fullName evidence="1">RNB domain-containing protein</fullName>
    </recommendedName>
</protein>
<dbReference type="GO" id="GO:0003723">
    <property type="term" value="F:RNA binding"/>
    <property type="evidence" value="ECO:0007669"/>
    <property type="project" value="InterPro"/>
</dbReference>
<evidence type="ECO:0000259" key="1">
    <source>
        <dbReference type="SMART" id="SM00955"/>
    </source>
</evidence>
<dbReference type="GO" id="GO:0000932">
    <property type="term" value="C:P-body"/>
    <property type="evidence" value="ECO:0007669"/>
    <property type="project" value="TreeGrafter"/>
</dbReference>
<dbReference type="STRING" id="984486.A0A1E3QHM1"/>
<proteinExistence type="predicted"/>
<accession>A0A1E3QHM1</accession>
<dbReference type="RefSeq" id="XP_018982523.1">
    <property type="nucleotide sequence ID" value="XM_019130053.1"/>
</dbReference>
<dbReference type="GO" id="GO:0006402">
    <property type="term" value="P:mRNA catabolic process"/>
    <property type="evidence" value="ECO:0007669"/>
    <property type="project" value="TreeGrafter"/>
</dbReference>
<dbReference type="PANTHER" id="PTHR23355:SF59">
    <property type="entry name" value="EXORIBONUCLEASE II, MITOCHONDRIAL"/>
    <property type="match status" value="1"/>
</dbReference>
<dbReference type="Pfam" id="PF00773">
    <property type="entry name" value="RNB"/>
    <property type="match status" value="1"/>
</dbReference>
<dbReference type="AlphaFoldDB" id="A0A1E3QHM1"/>
<dbReference type="GO" id="GO:0000175">
    <property type="term" value="F:3'-5'-RNA exonuclease activity"/>
    <property type="evidence" value="ECO:0007669"/>
    <property type="project" value="TreeGrafter"/>
</dbReference>
<gene>
    <name evidence="2" type="ORF">BABINDRAFT_163703</name>
</gene>
<dbReference type="SMART" id="SM00955">
    <property type="entry name" value="RNB"/>
    <property type="match status" value="1"/>
</dbReference>
<dbReference type="OrthoDB" id="2285229at2759"/>
<dbReference type="SUPFAM" id="SSF50249">
    <property type="entry name" value="Nucleic acid-binding proteins"/>
    <property type="match status" value="1"/>
</dbReference>
<dbReference type="InterPro" id="IPR012340">
    <property type="entry name" value="NA-bd_OB-fold"/>
</dbReference>
<dbReference type="PANTHER" id="PTHR23355">
    <property type="entry name" value="RIBONUCLEASE"/>
    <property type="match status" value="1"/>
</dbReference>
<evidence type="ECO:0000313" key="3">
    <source>
        <dbReference type="Proteomes" id="UP000094336"/>
    </source>
</evidence>
<dbReference type="EMBL" id="KV454442">
    <property type="protein sequence ID" value="ODQ77195.1"/>
    <property type="molecule type" value="Genomic_DNA"/>
</dbReference>
<dbReference type="Proteomes" id="UP000094336">
    <property type="component" value="Unassembled WGS sequence"/>
</dbReference>
<organism evidence="2 3">
    <name type="scientific">Babjeviella inositovora NRRL Y-12698</name>
    <dbReference type="NCBI Taxonomy" id="984486"/>
    <lineage>
        <taxon>Eukaryota</taxon>
        <taxon>Fungi</taxon>
        <taxon>Dikarya</taxon>
        <taxon>Ascomycota</taxon>
        <taxon>Saccharomycotina</taxon>
        <taxon>Pichiomycetes</taxon>
        <taxon>Serinales incertae sedis</taxon>
        <taxon>Babjeviella</taxon>
    </lineage>
</organism>
<sequence length="982" mass="109161">MLSLIRARSVLSRRTLSRAHSHRLYSETPVAAPAEPDALRSADDLLKELTDKLGATSSTNFWKELEKIEIKPFVQIEREIQERVAARYHAPSQEWLAQIPAKPLKSEASAVLTATYGPTQSFIRPNDLSSPVDIGDVVELRGDFHKPFLHVVAAVPSGPLDSRYTLISHTGQVHYLGRQSFRFRIPGFFPKPWLANAIVKERRMDGYAAVGVTKETSNFQGNEFLVDNAASQSSLETYLVPETVRAVLSQPLIACMDSAWSSLSRISQKLEMIHRVVQNLSGPTSISLFTLVKAVQAMDLDYLKQRFVAAGSDPRKVESVYAEICTVLSVQTHEKWTVGNTVLGKNYGQLDPGEKFDAAEMFAVILALRKQNRLWGDLNVVTGFSGPISVVALPLSMGVRLEEIVNDLKLSPETFTLYLENITTRVDFQAYDNVVYLLKKYVAGGITDAPTETMIVKLLRSMPQFRETDISRTSAFTLLQALGEVRSEENPVTWSAELALPHSETSPKSDSEQEYHQLFEVNGDSDPLEGIREDFGELPVYCIDSATAHEIDDGVSIQRTSNDEWEVMIHIADPASHIRPDSPLARIAFDRASTVYLPEKVLPMLPKQISDVVGLGKDGVSTRCVTYSFKVNPKETGSKFVDRSSLRVRAGTVRNFPKATYSDVDDILAGKMNVSASMTQDLQDMLEVGRALRKMRIKSGAIVFGTSPDDVEMTLTQDITLQREDLADSPIQLSFSPKQETSSQVLVSELMIMANHISGSFFRDNQIPGVFRQFRMPKVDDSIAQVFQNLSRRCAQGDYPPLTDIAKVSAFMSASTYTTQNASPHEMLGVVSYNPSTSPLRRFGDMVSHWQVHAHLLGQHMGQAPIYPFSMAQMNYIAFHIQTRDQIIKRSVKRSVAYWVHAHLARLLERVPKTTFDALVMSSPVNGTVRASLVNYGIHCRISIDPETRPPVIGDMLIGCSIGALDVVEGELVLQCKKACED</sequence>
<keyword evidence="3" id="KW-1185">Reference proteome</keyword>
<feature type="domain" description="RNB" evidence="1">
    <location>
        <begin position="532"/>
        <end position="858"/>
    </location>
</feature>
<dbReference type="InterPro" id="IPR050180">
    <property type="entry name" value="RNR_Ribonuclease"/>
</dbReference>
<reference evidence="3" key="1">
    <citation type="submission" date="2016-05" db="EMBL/GenBank/DDBJ databases">
        <title>Comparative genomics of biotechnologically important yeasts.</title>
        <authorList>
            <consortium name="DOE Joint Genome Institute"/>
            <person name="Riley R."/>
            <person name="Haridas S."/>
            <person name="Wolfe K.H."/>
            <person name="Lopes M.R."/>
            <person name="Hittinger C.T."/>
            <person name="Goker M."/>
            <person name="Salamov A."/>
            <person name="Wisecaver J."/>
            <person name="Long T.M."/>
            <person name="Aerts A.L."/>
            <person name="Barry K."/>
            <person name="Choi C."/>
            <person name="Clum A."/>
            <person name="Coughlan A.Y."/>
            <person name="Deshpande S."/>
            <person name="Douglass A.P."/>
            <person name="Hanson S.J."/>
            <person name="Klenk H.-P."/>
            <person name="Labutti K."/>
            <person name="Lapidus A."/>
            <person name="Lindquist E."/>
            <person name="Lipzen A."/>
            <person name="Meier-Kolthoff J.P."/>
            <person name="Ohm R.A."/>
            <person name="Otillar R.P."/>
            <person name="Pangilinan J."/>
            <person name="Peng Y."/>
            <person name="Rokas A."/>
            <person name="Rosa C.A."/>
            <person name="Scheuner C."/>
            <person name="Sibirny A.A."/>
            <person name="Slot J.C."/>
            <person name="Stielow J.B."/>
            <person name="Sun H."/>
            <person name="Kurtzman C.P."/>
            <person name="Blackwell M."/>
            <person name="Grigoriev I.V."/>
            <person name="Jeffries T.W."/>
        </authorList>
    </citation>
    <scope>NUCLEOTIDE SEQUENCE [LARGE SCALE GENOMIC DNA]</scope>
    <source>
        <strain evidence="3">NRRL Y-12698</strain>
    </source>
</reference>
<dbReference type="GeneID" id="30147906"/>